<proteinExistence type="predicted"/>
<sequence length="12" mass="1415">MILVTLILFPVR</sequence>
<accession>A0A2P2PSD2</accession>
<dbReference type="EMBL" id="GGEC01077163">
    <property type="protein sequence ID" value="MBX57647.1"/>
    <property type="molecule type" value="Transcribed_RNA"/>
</dbReference>
<name>A0A2P2PSD2_RHIMU</name>
<reference evidence="1" key="1">
    <citation type="submission" date="2018-02" db="EMBL/GenBank/DDBJ databases">
        <title>Rhizophora mucronata_Transcriptome.</title>
        <authorList>
            <person name="Meera S.P."/>
            <person name="Sreeshan A."/>
            <person name="Augustine A."/>
        </authorList>
    </citation>
    <scope>NUCLEOTIDE SEQUENCE</scope>
    <source>
        <tissue evidence="1">Leaf</tissue>
    </source>
</reference>
<evidence type="ECO:0000313" key="1">
    <source>
        <dbReference type="EMBL" id="MBX57647.1"/>
    </source>
</evidence>
<protein>
    <submittedName>
        <fullName evidence="1">Uncharacterized protein</fullName>
    </submittedName>
</protein>
<organism evidence="1">
    <name type="scientific">Rhizophora mucronata</name>
    <name type="common">Asiatic mangrove</name>
    <dbReference type="NCBI Taxonomy" id="61149"/>
    <lineage>
        <taxon>Eukaryota</taxon>
        <taxon>Viridiplantae</taxon>
        <taxon>Streptophyta</taxon>
        <taxon>Embryophyta</taxon>
        <taxon>Tracheophyta</taxon>
        <taxon>Spermatophyta</taxon>
        <taxon>Magnoliopsida</taxon>
        <taxon>eudicotyledons</taxon>
        <taxon>Gunneridae</taxon>
        <taxon>Pentapetalae</taxon>
        <taxon>rosids</taxon>
        <taxon>fabids</taxon>
        <taxon>Malpighiales</taxon>
        <taxon>Rhizophoraceae</taxon>
        <taxon>Rhizophora</taxon>
    </lineage>
</organism>